<reference evidence="1 2" key="1">
    <citation type="journal article" date="2009" name="Stand. Genomic Sci.">
        <title>Complete genome sequence of Desulfotomaculum acetoxidans type strain (5575).</title>
        <authorList>
            <person name="Spring S."/>
            <person name="Lapidus A."/>
            <person name="Schroder M."/>
            <person name="Gleim D."/>
            <person name="Sims D."/>
            <person name="Meincke L."/>
            <person name="Glavina Del Rio T."/>
            <person name="Tice H."/>
            <person name="Copeland A."/>
            <person name="Cheng J.F."/>
            <person name="Lucas S."/>
            <person name="Chen F."/>
            <person name="Nolan M."/>
            <person name="Bruce D."/>
            <person name="Goodwin L."/>
            <person name="Pitluck S."/>
            <person name="Ivanova N."/>
            <person name="Mavromatis K."/>
            <person name="Mikhailova N."/>
            <person name="Pati A."/>
            <person name="Chen A."/>
            <person name="Palaniappan K."/>
            <person name="Land M."/>
            <person name="Hauser L."/>
            <person name="Chang Y.J."/>
            <person name="Jeffries C.D."/>
            <person name="Chain P."/>
            <person name="Saunders E."/>
            <person name="Brettin T."/>
            <person name="Detter J.C."/>
            <person name="Goker M."/>
            <person name="Bristow J."/>
            <person name="Eisen J.A."/>
            <person name="Markowitz V."/>
            <person name="Hugenholtz P."/>
            <person name="Kyrpides N.C."/>
            <person name="Klenk H.P."/>
            <person name="Han C."/>
        </authorList>
    </citation>
    <scope>NUCLEOTIDE SEQUENCE [LARGE SCALE GENOMIC DNA]</scope>
    <source>
        <strain evidence="2">ATCC 49208 / DSM 771 / VKM B-1644</strain>
    </source>
</reference>
<dbReference type="InterPro" id="IPR050708">
    <property type="entry name" value="T6SS_VgrG/RHS"/>
</dbReference>
<dbReference type="NCBIfam" id="TIGR03696">
    <property type="entry name" value="Rhs_assc_core"/>
    <property type="match status" value="1"/>
</dbReference>
<protein>
    <recommendedName>
        <fullName evidence="3">YD repeat protein</fullName>
    </recommendedName>
</protein>
<gene>
    <name evidence="1" type="ordered locus">Dtox_3469</name>
</gene>
<dbReference type="Proteomes" id="UP000002217">
    <property type="component" value="Chromosome"/>
</dbReference>
<evidence type="ECO:0000313" key="1">
    <source>
        <dbReference type="EMBL" id="ACV64188.1"/>
    </source>
</evidence>
<dbReference type="AlphaFoldDB" id="C8W6S9"/>
<accession>C8W6S9</accession>
<dbReference type="PANTHER" id="PTHR32305:SF15">
    <property type="entry name" value="PROTEIN RHSA-RELATED"/>
    <property type="match status" value="1"/>
</dbReference>
<organism evidence="1 2">
    <name type="scientific">Desulfofarcimen acetoxidans (strain ATCC 49208 / DSM 771 / KCTC 5769 / VKM B-1644 / 5575)</name>
    <name type="common">Desulfotomaculum acetoxidans</name>
    <dbReference type="NCBI Taxonomy" id="485916"/>
    <lineage>
        <taxon>Bacteria</taxon>
        <taxon>Bacillati</taxon>
        <taxon>Bacillota</taxon>
        <taxon>Clostridia</taxon>
        <taxon>Eubacteriales</taxon>
        <taxon>Peptococcaceae</taxon>
        <taxon>Desulfofarcimen</taxon>
    </lineage>
</organism>
<dbReference type="InterPro" id="IPR036582">
    <property type="entry name" value="Mao_N_sf"/>
</dbReference>
<dbReference type="InterPro" id="IPR022385">
    <property type="entry name" value="Rhs_assc_core"/>
</dbReference>
<evidence type="ECO:0000313" key="2">
    <source>
        <dbReference type="Proteomes" id="UP000002217"/>
    </source>
</evidence>
<dbReference type="OrthoDB" id="9815752at2"/>
<dbReference type="KEGG" id="dae:Dtox_3469"/>
<dbReference type="EMBL" id="CP001720">
    <property type="protein sequence ID" value="ACV64188.1"/>
    <property type="molecule type" value="Genomic_DNA"/>
</dbReference>
<keyword evidence="2" id="KW-1185">Reference proteome</keyword>
<name>C8W6S9_DESAS</name>
<sequence length="364" mass="41402">MKKAETIKSGKRVVAEFAYNGDDLRIQKVVKKLDAGYTPEVTNYLYSGSHVILETDTTGNVKVRYIHGINYICRIDAANKISYFMYNGHGDVVQTVAENGTVENQYDYDIFGNPTLATEQYANTIRYAGEFYDSETGFYYLRARYYESYTGQIDSPLSLNLYTYCENDPINMINPSGRGKVWNNYGEVIGYNSLGFSYTDHGQEALNIHGGGEQAYKEYTPSTPQGLQNMVATVGYTTSFRELSSSKRNRILIAANDDNWKWLFTDYGQYLESKLSLIGLRQWIETVGGSIYWDSEAGIATAIYNNHVVHYYIDDYTVKNGHIMLEYEQLFRDFNYDIDEKPLEGDLLGDFLFIDLPAGGSGRQ</sequence>
<dbReference type="Gene3D" id="2.180.10.10">
    <property type="entry name" value="RHS repeat-associated core"/>
    <property type="match status" value="1"/>
</dbReference>
<dbReference type="eggNOG" id="COG3209">
    <property type="taxonomic scope" value="Bacteria"/>
</dbReference>
<dbReference type="HOGENOM" id="CLU_760160_0_0_9"/>
<dbReference type="PANTHER" id="PTHR32305">
    <property type="match status" value="1"/>
</dbReference>
<proteinExistence type="predicted"/>
<dbReference type="STRING" id="485916.Dtox_3469"/>
<evidence type="ECO:0008006" key="3">
    <source>
        <dbReference type="Google" id="ProtNLM"/>
    </source>
</evidence>
<dbReference type="SUPFAM" id="SSF55383">
    <property type="entry name" value="Copper amine oxidase, domain N"/>
    <property type="match status" value="1"/>
</dbReference>
<dbReference type="RefSeq" id="WP_015758878.1">
    <property type="nucleotide sequence ID" value="NC_013216.1"/>
</dbReference>